<evidence type="ECO:0000313" key="1">
    <source>
        <dbReference type="EMBL" id="CAG9836299.1"/>
    </source>
</evidence>
<accession>A0A9N9XEM6</accession>
<name>A0A9N9XEM6_DIABA</name>
<sequence length="192" mass="21934">MIPMIKKQISSLEQKVEQLIDKISSLELPRDNKATNLDTIIQEVEESKFRENNIIIYNLHETNSSTAPARIEEDMKKVKQTLSVINPNIQVKKGIRLGNIKNNMSRPLKVVLENKNVALSILKNNNKLVASNIKINSDSTYLQRKYLSELRTNLADRVSKGEENLTIRTFLFGYKFTKSKQFNSISINVGIT</sequence>
<reference evidence="1" key="1">
    <citation type="submission" date="2022-01" db="EMBL/GenBank/DDBJ databases">
        <authorList>
            <person name="King R."/>
        </authorList>
    </citation>
    <scope>NUCLEOTIDE SEQUENCE</scope>
</reference>
<gene>
    <name evidence="1" type="ORF">DIABBA_LOCUS9392</name>
</gene>
<protein>
    <submittedName>
        <fullName evidence="1">Uncharacterized protein</fullName>
    </submittedName>
</protein>
<proteinExistence type="predicted"/>
<dbReference type="EMBL" id="OU898281">
    <property type="protein sequence ID" value="CAG9836299.1"/>
    <property type="molecule type" value="Genomic_DNA"/>
</dbReference>
<evidence type="ECO:0000313" key="2">
    <source>
        <dbReference type="Proteomes" id="UP001153709"/>
    </source>
</evidence>
<dbReference type="Proteomes" id="UP001153709">
    <property type="component" value="Chromosome 6"/>
</dbReference>
<keyword evidence="2" id="KW-1185">Reference proteome</keyword>
<dbReference type="AlphaFoldDB" id="A0A9N9XEM6"/>
<organism evidence="1 2">
    <name type="scientific">Diabrotica balteata</name>
    <name type="common">Banded cucumber beetle</name>
    <dbReference type="NCBI Taxonomy" id="107213"/>
    <lineage>
        <taxon>Eukaryota</taxon>
        <taxon>Metazoa</taxon>
        <taxon>Ecdysozoa</taxon>
        <taxon>Arthropoda</taxon>
        <taxon>Hexapoda</taxon>
        <taxon>Insecta</taxon>
        <taxon>Pterygota</taxon>
        <taxon>Neoptera</taxon>
        <taxon>Endopterygota</taxon>
        <taxon>Coleoptera</taxon>
        <taxon>Polyphaga</taxon>
        <taxon>Cucujiformia</taxon>
        <taxon>Chrysomeloidea</taxon>
        <taxon>Chrysomelidae</taxon>
        <taxon>Galerucinae</taxon>
        <taxon>Diabroticina</taxon>
        <taxon>Diabroticites</taxon>
        <taxon>Diabrotica</taxon>
    </lineage>
</organism>
<dbReference type="OrthoDB" id="6766179at2759"/>